<dbReference type="Pfam" id="PF01052">
    <property type="entry name" value="FliMN_C"/>
    <property type="match status" value="1"/>
</dbReference>
<dbReference type="Gene3D" id="2.30.330.10">
    <property type="entry name" value="SpoA-like"/>
    <property type="match status" value="1"/>
</dbReference>
<dbReference type="EMBL" id="JADEVO010000053">
    <property type="protein sequence ID" value="MBN3968450.1"/>
    <property type="molecule type" value="Genomic_DNA"/>
</dbReference>
<feature type="domain" description="SpaO N-terminal" evidence="3">
    <location>
        <begin position="7"/>
        <end position="139"/>
    </location>
</feature>
<dbReference type="InterPro" id="IPR001543">
    <property type="entry name" value="FliN-like_C"/>
</dbReference>
<reference evidence="5 6" key="1">
    <citation type="journal article" date="2021" name="Int. J. Syst. Evol. Microbiol.">
        <title>Pseudomonas piscium sp. nov., Pseudomonas pisciculturae sp. nov., Pseudomonas mucoides sp. nov. and Pseudomonas neuropathica sp. nov. isolated from rainbow trout.</title>
        <authorList>
            <person name="Duman M."/>
            <person name="Mulet M."/>
            <person name="Altun S."/>
            <person name="Saticioglu I.B."/>
            <person name="Gomila M."/>
            <person name="Lalucat J."/>
            <person name="Garcia-Valdes E."/>
        </authorList>
    </citation>
    <scope>NUCLEOTIDE SEQUENCE [LARGE SCALE GENOMIC DNA]</scope>
    <source>
        <strain evidence="5 6">LMG 28632</strain>
    </source>
</reference>
<name>A0ABS3AMS4_9PSED</name>
<proteinExistence type="inferred from homology"/>
<dbReference type="InterPro" id="IPR058805">
    <property type="entry name" value="SpaO_FliMN_C_rel"/>
</dbReference>
<feature type="domain" description="Flagellar motor switch protein FliN-like C-terminal" evidence="2">
    <location>
        <begin position="226"/>
        <end position="294"/>
    </location>
</feature>
<dbReference type="RefSeq" id="WP_205894013.1">
    <property type="nucleotide sequence ID" value="NZ_JADEVO010000053.1"/>
</dbReference>
<protein>
    <submittedName>
        <fullName evidence="5">FliM/FliN family flagellar motor switch protein</fullName>
    </submittedName>
</protein>
<gene>
    <name evidence="5" type="ORF">IMW75_24660</name>
</gene>
<accession>A0ABS3AMS4</accession>
<comment type="similarity">
    <text evidence="1">Belongs to the FliN/MopA/SpaO family.</text>
</comment>
<organism evidence="5 6">
    <name type="scientific">Pseudomonas gregormendelii</name>
    <dbReference type="NCBI Taxonomy" id="1628277"/>
    <lineage>
        <taxon>Bacteria</taxon>
        <taxon>Pseudomonadati</taxon>
        <taxon>Pseudomonadota</taxon>
        <taxon>Gammaproteobacteria</taxon>
        <taxon>Pseudomonadales</taxon>
        <taxon>Pseudomonadaceae</taxon>
        <taxon>Pseudomonas</taxon>
    </lineage>
</organism>
<dbReference type="PANTHER" id="PTHR30034">
    <property type="entry name" value="FLAGELLAR MOTOR SWITCH PROTEIN FLIM"/>
    <property type="match status" value="1"/>
</dbReference>
<evidence type="ECO:0000313" key="6">
    <source>
        <dbReference type="Proteomes" id="UP000772591"/>
    </source>
</evidence>
<evidence type="ECO:0000259" key="4">
    <source>
        <dbReference type="Pfam" id="PF26304"/>
    </source>
</evidence>
<dbReference type="Proteomes" id="UP000772591">
    <property type="component" value="Unassembled WGS sequence"/>
</dbReference>
<dbReference type="Pfam" id="PF26304">
    <property type="entry name" value="FliMN_C_rel"/>
    <property type="match status" value="1"/>
</dbReference>
<sequence>MTRTPLLRNVPRLQYQRSQAVARWLRDGHPVQLSRVPRQGRYISFYAQGRLGLWQGLIDSDQWLHSIWPQWSKLLGRSFVDNKLFELFSLLERPLELPPQWLDYQHLFDVQSVDAAALEAADLPCIATDQGPCWVLGLPADTAREPRALQPWTRRLEQTLRVVLGETELNPLQLSRLAEGDVLMFRQRCQLVLAGRRIGQFTFIEEGLHMELTPEEVTSDLSECAVSALPVKLQFVLAELTLSMAQLNDFIEQQVLPLGPEALQQVEVRVGEQSIAIGELVRLDGRLGLELREVYRGPVNE</sequence>
<evidence type="ECO:0000259" key="2">
    <source>
        <dbReference type="Pfam" id="PF01052"/>
    </source>
</evidence>
<evidence type="ECO:0000259" key="3">
    <source>
        <dbReference type="Pfam" id="PF26294"/>
    </source>
</evidence>
<evidence type="ECO:0000313" key="5">
    <source>
        <dbReference type="EMBL" id="MBN3968450.1"/>
    </source>
</evidence>
<keyword evidence="6" id="KW-1185">Reference proteome</keyword>
<dbReference type="InterPro" id="IPR058804">
    <property type="entry name" value="SpaO_N"/>
</dbReference>
<keyword evidence="5" id="KW-0969">Cilium</keyword>
<dbReference type="InterPro" id="IPR036429">
    <property type="entry name" value="SpoA-like_sf"/>
</dbReference>
<dbReference type="SUPFAM" id="SSF101801">
    <property type="entry name" value="Surface presentation of antigens (SPOA)"/>
    <property type="match status" value="1"/>
</dbReference>
<keyword evidence="5" id="KW-0966">Cell projection</keyword>
<comment type="caution">
    <text evidence="5">The sequence shown here is derived from an EMBL/GenBank/DDBJ whole genome shotgun (WGS) entry which is preliminary data.</text>
</comment>
<dbReference type="Pfam" id="PF26294">
    <property type="entry name" value="SpaO_N"/>
    <property type="match status" value="1"/>
</dbReference>
<feature type="domain" description="SpaO FliM/N C-terminal related" evidence="4">
    <location>
        <begin position="158"/>
        <end position="211"/>
    </location>
</feature>
<dbReference type="PANTHER" id="PTHR30034:SF5">
    <property type="entry name" value="SECRETION SYSTEM APPARATUS PROTEIN SSAQ"/>
    <property type="match status" value="1"/>
</dbReference>
<keyword evidence="5" id="KW-0282">Flagellum</keyword>
<evidence type="ECO:0000256" key="1">
    <source>
        <dbReference type="ARBA" id="ARBA00009226"/>
    </source>
</evidence>